<feature type="transmembrane region" description="Helical" evidence="1">
    <location>
        <begin position="12"/>
        <end position="37"/>
    </location>
</feature>
<accession>A0A178YGC8</accession>
<dbReference type="OrthoDB" id="7594726at2"/>
<keyword evidence="3" id="KW-1185">Reference proteome</keyword>
<sequence length="406" mass="45096">MFDPIVAFFQRVFTAIGRGIGLAVAWILWPFVALGAWYRGRSWIIKGPIALILLALVVFYGYFIWQTQAWTNFDPDYVDRYKLAERTVPAGSPVSGPGAATGQSGAAAGANQAAVQPSGADSTTEALAVVQLPAGTVCQTSAIVDVTADLIDLNVNQNAWISSMLAYKLGFFGLDWDDTPWLDNKASFQRGINQAVRRTAVELVDSLGRVRGTSGINNDLQSARGNIQFDEETWYFGLNPFGPKTPTPSFYRAAERDFRKFNVSLGKCEAVFDGRSDNMVEFLDRIANDLGNTSAIIRERSEFHNGGWFDTRADDRFWFSFGQLYGYYGILSAAGADFENVVQQRGLTPIYTETLKQLRSALRIQPLIISNGREDGWIMPTHLATMGFYILRVRSNLVEMRDILAR</sequence>
<proteinExistence type="predicted"/>
<keyword evidence="1" id="KW-1133">Transmembrane helix</keyword>
<evidence type="ECO:0008006" key="4">
    <source>
        <dbReference type="Google" id="ProtNLM"/>
    </source>
</evidence>
<feature type="transmembrane region" description="Helical" evidence="1">
    <location>
        <begin position="49"/>
        <end position="65"/>
    </location>
</feature>
<dbReference type="STRING" id="36856.ATB98_14420"/>
<protein>
    <recommendedName>
        <fullName evidence="4">DUF2333 family protein</fullName>
    </recommendedName>
</protein>
<evidence type="ECO:0000313" key="3">
    <source>
        <dbReference type="Proteomes" id="UP000078507"/>
    </source>
</evidence>
<evidence type="ECO:0000256" key="1">
    <source>
        <dbReference type="SAM" id="Phobius"/>
    </source>
</evidence>
<dbReference type="Proteomes" id="UP000078507">
    <property type="component" value="Unassembled WGS sequence"/>
</dbReference>
<gene>
    <name evidence="2" type="ORF">ATB98_14420</name>
</gene>
<keyword evidence="1" id="KW-0472">Membrane</keyword>
<name>A0A178YGC8_SINSA</name>
<reference evidence="2 3" key="1">
    <citation type="submission" date="2015-11" db="EMBL/GenBank/DDBJ databases">
        <title>Ensifer anhuiense sp. nov., an effective nitrogen fixation bacterium with Glycine soja.</title>
        <authorList>
            <person name="Yan H."/>
            <person name="Chen W."/>
        </authorList>
    </citation>
    <scope>NUCLEOTIDE SEQUENCE [LARGE SCALE GENOMIC DNA]</scope>
    <source>
        <strain evidence="2 3">LMG 7837</strain>
    </source>
</reference>
<keyword evidence="1" id="KW-0812">Transmembrane</keyword>
<dbReference type="EMBL" id="LNQB01000068">
    <property type="protein sequence ID" value="OAP46559.1"/>
    <property type="molecule type" value="Genomic_DNA"/>
</dbReference>
<dbReference type="Pfam" id="PF10095">
    <property type="entry name" value="DUF2333"/>
    <property type="match status" value="2"/>
</dbReference>
<comment type="caution">
    <text evidence="2">The sequence shown here is derived from an EMBL/GenBank/DDBJ whole genome shotgun (WGS) entry which is preliminary data.</text>
</comment>
<dbReference type="InterPro" id="IPR016936">
    <property type="entry name" value="UCP029693"/>
</dbReference>
<dbReference type="AlphaFoldDB" id="A0A178YGC8"/>
<dbReference type="RefSeq" id="WP_066872567.1">
    <property type="nucleotide sequence ID" value="NZ_LNQB01000068.1"/>
</dbReference>
<evidence type="ECO:0000313" key="2">
    <source>
        <dbReference type="EMBL" id="OAP46559.1"/>
    </source>
</evidence>
<organism evidence="2 3">
    <name type="scientific">Sinorhizobium saheli</name>
    <dbReference type="NCBI Taxonomy" id="36856"/>
    <lineage>
        <taxon>Bacteria</taxon>
        <taxon>Pseudomonadati</taxon>
        <taxon>Pseudomonadota</taxon>
        <taxon>Alphaproteobacteria</taxon>
        <taxon>Hyphomicrobiales</taxon>
        <taxon>Rhizobiaceae</taxon>
        <taxon>Sinorhizobium/Ensifer group</taxon>
        <taxon>Sinorhizobium</taxon>
    </lineage>
</organism>